<dbReference type="InterPro" id="IPR013563">
    <property type="entry name" value="Oligopep_ABC_C"/>
</dbReference>
<keyword evidence="7" id="KW-0472">Membrane</keyword>
<evidence type="ECO:0000256" key="1">
    <source>
        <dbReference type="ARBA" id="ARBA00004417"/>
    </source>
</evidence>
<dbReference type="InterPro" id="IPR017871">
    <property type="entry name" value="ABC_transporter-like_CS"/>
</dbReference>
<dbReference type="InterPro" id="IPR003439">
    <property type="entry name" value="ABC_transporter-like_ATP-bd"/>
</dbReference>
<dbReference type="NCBIfam" id="TIGR01727">
    <property type="entry name" value="oligo_HPY"/>
    <property type="match status" value="1"/>
</dbReference>
<accession>A0ABX1EZ63</accession>
<evidence type="ECO:0000256" key="7">
    <source>
        <dbReference type="ARBA" id="ARBA00023136"/>
    </source>
</evidence>
<dbReference type="SMART" id="SM00382">
    <property type="entry name" value="AAA"/>
    <property type="match status" value="1"/>
</dbReference>
<evidence type="ECO:0000256" key="6">
    <source>
        <dbReference type="ARBA" id="ARBA00022840"/>
    </source>
</evidence>
<keyword evidence="10" id="KW-1185">Reference proteome</keyword>
<dbReference type="PANTHER" id="PTHR43297">
    <property type="entry name" value="OLIGOPEPTIDE TRANSPORT ATP-BINDING PROTEIN APPD"/>
    <property type="match status" value="1"/>
</dbReference>
<comment type="similarity">
    <text evidence="2">Belongs to the ABC transporter superfamily.</text>
</comment>
<sequence>MESDLITVRDLRVAFASDAGLAKVLDGVSCSIRPGEIRGLVGESGCGKTTLARAILGILPQNSARIQGGQVLFGGRDLLTVAEGTLAREVRGREIAYIPQDPSTAFNPVFTIGTQIADLMHWKSPLLRDPSFKGNARARREADLARVVEWLRLVQLPNPEALLRKYPHEVSGGQRQRLMIAMALLPEPKLVIADEPTTALDVTVQAQILKLLKGLARERNVAVLFTTHDLGAAYEICDRITVMYAGQEVEEAPVAEFFNRPSHPYTRKLLDSLPSAETGLRGIPGEIPRLIDPPPGCRFNPRCERATAICQQRPAPEQVGPGHSVRCHHRLTEFAA</sequence>
<evidence type="ECO:0000313" key="9">
    <source>
        <dbReference type="EMBL" id="NKE45377.1"/>
    </source>
</evidence>
<keyword evidence="3" id="KW-0813">Transport</keyword>
<name>A0ABX1EZ63_9PROT</name>
<dbReference type="Gene3D" id="3.40.50.300">
    <property type="entry name" value="P-loop containing nucleotide triphosphate hydrolases"/>
    <property type="match status" value="1"/>
</dbReference>
<dbReference type="PROSITE" id="PS50893">
    <property type="entry name" value="ABC_TRANSPORTER_2"/>
    <property type="match status" value="1"/>
</dbReference>
<dbReference type="InterPro" id="IPR050388">
    <property type="entry name" value="ABC_Ni/Peptide_Import"/>
</dbReference>
<organism evidence="9 10">
    <name type="scientific">Falsiroseomonas frigidaquae</name>
    <dbReference type="NCBI Taxonomy" id="487318"/>
    <lineage>
        <taxon>Bacteria</taxon>
        <taxon>Pseudomonadati</taxon>
        <taxon>Pseudomonadota</taxon>
        <taxon>Alphaproteobacteria</taxon>
        <taxon>Acetobacterales</taxon>
        <taxon>Roseomonadaceae</taxon>
        <taxon>Falsiroseomonas</taxon>
    </lineage>
</organism>
<evidence type="ECO:0000313" key="10">
    <source>
        <dbReference type="Proteomes" id="UP000765160"/>
    </source>
</evidence>
<dbReference type="InterPro" id="IPR027417">
    <property type="entry name" value="P-loop_NTPase"/>
</dbReference>
<dbReference type="CDD" id="cd03257">
    <property type="entry name" value="ABC_NikE_OppD_transporters"/>
    <property type="match status" value="1"/>
</dbReference>
<dbReference type="PANTHER" id="PTHR43297:SF2">
    <property type="entry name" value="DIPEPTIDE TRANSPORT ATP-BINDING PROTEIN DPPD"/>
    <property type="match status" value="1"/>
</dbReference>
<keyword evidence="5" id="KW-0547">Nucleotide-binding</keyword>
<protein>
    <submittedName>
        <fullName evidence="9">ABC transporter ATP-binding protein</fullName>
    </submittedName>
</protein>
<keyword evidence="4" id="KW-1003">Cell membrane</keyword>
<proteinExistence type="inferred from homology"/>
<dbReference type="RefSeq" id="WP_168049824.1">
    <property type="nucleotide sequence ID" value="NZ_JAATJR010000003.1"/>
</dbReference>
<dbReference type="Pfam" id="PF00005">
    <property type="entry name" value="ABC_tran"/>
    <property type="match status" value="1"/>
</dbReference>
<reference evidence="9 10" key="1">
    <citation type="submission" date="2020-03" db="EMBL/GenBank/DDBJ databases">
        <title>Roseomonas selenitidurans sp. nov. isolated from soil.</title>
        <authorList>
            <person name="Liu H."/>
        </authorList>
    </citation>
    <scope>NUCLEOTIDE SEQUENCE [LARGE SCALE GENOMIC DNA]</scope>
    <source>
        <strain evidence="9 10">JCM 15073</strain>
    </source>
</reference>
<dbReference type="Pfam" id="PF08352">
    <property type="entry name" value="oligo_HPY"/>
    <property type="match status" value="1"/>
</dbReference>
<evidence type="ECO:0000256" key="2">
    <source>
        <dbReference type="ARBA" id="ARBA00005417"/>
    </source>
</evidence>
<evidence type="ECO:0000259" key="8">
    <source>
        <dbReference type="PROSITE" id="PS50893"/>
    </source>
</evidence>
<evidence type="ECO:0000256" key="5">
    <source>
        <dbReference type="ARBA" id="ARBA00022741"/>
    </source>
</evidence>
<keyword evidence="6 9" id="KW-0067">ATP-binding</keyword>
<dbReference type="InterPro" id="IPR003593">
    <property type="entry name" value="AAA+_ATPase"/>
</dbReference>
<dbReference type="GO" id="GO:0005524">
    <property type="term" value="F:ATP binding"/>
    <property type="evidence" value="ECO:0007669"/>
    <property type="project" value="UniProtKB-KW"/>
</dbReference>
<evidence type="ECO:0000256" key="3">
    <source>
        <dbReference type="ARBA" id="ARBA00022448"/>
    </source>
</evidence>
<gene>
    <name evidence="9" type="ORF">HB662_11365</name>
</gene>
<comment type="caution">
    <text evidence="9">The sequence shown here is derived from an EMBL/GenBank/DDBJ whole genome shotgun (WGS) entry which is preliminary data.</text>
</comment>
<dbReference type="PROSITE" id="PS00211">
    <property type="entry name" value="ABC_TRANSPORTER_1"/>
    <property type="match status" value="1"/>
</dbReference>
<dbReference type="SUPFAM" id="SSF52540">
    <property type="entry name" value="P-loop containing nucleoside triphosphate hydrolases"/>
    <property type="match status" value="1"/>
</dbReference>
<dbReference type="EMBL" id="JAAVTX010000003">
    <property type="protein sequence ID" value="NKE45377.1"/>
    <property type="molecule type" value="Genomic_DNA"/>
</dbReference>
<dbReference type="Proteomes" id="UP000765160">
    <property type="component" value="Unassembled WGS sequence"/>
</dbReference>
<comment type="subcellular location">
    <subcellularLocation>
        <location evidence="1">Cell inner membrane</location>
        <topology evidence="1">Peripheral membrane protein</topology>
    </subcellularLocation>
</comment>
<evidence type="ECO:0000256" key="4">
    <source>
        <dbReference type="ARBA" id="ARBA00022475"/>
    </source>
</evidence>
<feature type="domain" description="ABC transporter" evidence="8">
    <location>
        <begin position="8"/>
        <end position="270"/>
    </location>
</feature>